<protein>
    <submittedName>
        <fullName evidence="4">Putative damage-inducible protein DinB</fullName>
    </submittedName>
</protein>
<evidence type="ECO:0000256" key="3">
    <source>
        <dbReference type="PIRSR" id="PIRSR607837-1"/>
    </source>
</evidence>
<dbReference type="Gene3D" id="1.20.120.450">
    <property type="entry name" value="dinb family like domain"/>
    <property type="match status" value="1"/>
</dbReference>
<comment type="caution">
    <text evidence="4">The sequence shown here is derived from an EMBL/GenBank/DDBJ whole genome shotgun (WGS) entry which is preliminary data.</text>
</comment>
<dbReference type="Pfam" id="PF05163">
    <property type="entry name" value="DinB"/>
    <property type="match status" value="1"/>
</dbReference>
<comment type="similarity">
    <text evidence="1">Belongs to the DinB family.</text>
</comment>
<accession>A0A7W9SVM7</accession>
<dbReference type="EMBL" id="JACHGW010000004">
    <property type="protein sequence ID" value="MBB6052828.1"/>
    <property type="molecule type" value="Genomic_DNA"/>
</dbReference>
<dbReference type="InterPro" id="IPR034660">
    <property type="entry name" value="DinB/YfiT-like"/>
</dbReference>
<dbReference type="InterPro" id="IPR007837">
    <property type="entry name" value="DinB"/>
</dbReference>
<feature type="binding site" evidence="3">
    <location>
        <position position="127"/>
    </location>
    <ligand>
        <name>a divalent metal cation</name>
        <dbReference type="ChEBI" id="CHEBI:60240"/>
    </ligand>
</feature>
<proteinExistence type="inferred from homology"/>
<evidence type="ECO:0000313" key="4">
    <source>
        <dbReference type="EMBL" id="MBB6052828.1"/>
    </source>
</evidence>
<feature type="binding site" evidence="3">
    <location>
        <position position="131"/>
    </location>
    <ligand>
        <name>a divalent metal cation</name>
        <dbReference type="ChEBI" id="CHEBI:60240"/>
    </ligand>
</feature>
<organism evidence="4 5">
    <name type="scientific">Armatimonas rosea</name>
    <dbReference type="NCBI Taxonomy" id="685828"/>
    <lineage>
        <taxon>Bacteria</taxon>
        <taxon>Bacillati</taxon>
        <taxon>Armatimonadota</taxon>
        <taxon>Armatimonadia</taxon>
        <taxon>Armatimonadales</taxon>
        <taxon>Armatimonadaceae</taxon>
        <taxon>Armatimonas</taxon>
    </lineage>
</organism>
<dbReference type="PANTHER" id="PTHR37302:SF3">
    <property type="entry name" value="DAMAGE-INDUCIBLE PROTEIN DINB"/>
    <property type="match status" value="1"/>
</dbReference>
<evidence type="ECO:0000313" key="5">
    <source>
        <dbReference type="Proteomes" id="UP000520814"/>
    </source>
</evidence>
<dbReference type="Proteomes" id="UP000520814">
    <property type="component" value="Unassembled WGS sequence"/>
</dbReference>
<gene>
    <name evidence="4" type="ORF">HNQ39_004649</name>
</gene>
<reference evidence="4 5" key="1">
    <citation type="submission" date="2020-08" db="EMBL/GenBank/DDBJ databases">
        <title>Genomic Encyclopedia of Type Strains, Phase IV (KMG-IV): sequencing the most valuable type-strain genomes for metagenomic binning, comparative biology and taxonomic classification.</title>
        <authorList>
            <person name="Goeker M."/>
        </authorList>
    </citation>
    <scope>NUCLEOTIDE SEQUENCE [LARGE SCALE GENOMIC DNA]</scope>
    <source>
        <strain evidence="4 5">DSM 23562</strain>
    </source>
</reference>
<dbReference type="SUPFAM" id="SSF109854">
    <property type="entry name" value="DinB/YfiT-like putative metalloenzymes"/>
    <property type="match status" value="1"/>
</dbReference>
<name>A0A7W9SVM7_ARMRO</name>
<keyword evidence="5" id="KW-1185">Reference proteome</keyword>
<feature type="binding site" evidence="3">
    <location>
        <position position="47"/>
    </location>
    <ligand>
        <name>a divalent metal cation</name>
        <dbReference type="ChEBI" id="CHEBI:60240"/>
    </ligand>
</feature>
<dbReference type="AlphaFoldDB" id="A0A7W9SVM7"/>
<dbReference type="RefSeq" id="WP_184202492.1">
    <property type="nucleotide sequence ID" value="NZ_JACHGW010000004.1"/>
</dbReference>
<dbReference type="GO" id="GO:0046872">
    <property type="term" value="F:metal ion binding"/>
    <property type="evidence" value="ECO:0007669"/>
    <property type="project" value="UniProtKB-KW"/>
</dbReference>
<sequence>MELPQLFAYAASCRAALAPVLRAHHELLHREFVTTSRFNTIAKLLAHSTAAEERWHARLDGRPFPPSYEERAPSELERLLTDAEALRTETLARLATDELARTITISLADGKRLDLTAHDIFFHIYSHEQWHRAQLYTALQSFGVEPPNLDYVLLKP</sequence>
<evidence type="ECO:0000256" key="2">
    <source>
        <dbReference type="ARBA" id="ARBA00022723"/>
    </source>
</evidence>
<evidence type="ECO:0000256" key="1">
    <source>
        <dbReference type="ARBA" id="ARBA00008635"/>
    </source>
</evidence>
<keyword evidence="2 3" id="KW-0479">Metal-binding</keyword>
<dbReference type="PANTHER" id="PTHR37302">
    <property type="entry name" value="SLR1116 PROTEIN"/>
    <property type="match status" value="1"/>
</dbReference>